<dbReference type="Proteomes" id="UP000663828">
    <property type="component" value="Unassembled WGS sequence"/>
</dbReference>
<evidence type="ECO:0000313" key="5">
    <source>
        <dbReference type="Proteomes" id="UP000663828"/>
    </source>
</evidence>
<dbReference type="EMBL" id="CAJNOR010000049">
    <property type="protein sequence ID" value="CAF0773058.1"/>
    <property type="molecule type" value="Genomic_DNA"/>
</dbReference>
<dbReference type="PANTHER" id="PTHR12956">
    <property type="entry name" value="ALKALINE CERAMIDASE-RELATED"/>
    <property type="match status" value="1"/>
</dbReference>
<evidence type="ECO:0000256" key="1">
    <source>
        <dbReference type="SAM" id="Phobius"/>
    </source>
</evidence>
<dbReference type="Pfam" id="PF04765">
    <property type="entry name" value="TOD1_MUCI70"/>
    <property type="match status" value="1"/>
</dbReference>
<dbReference type="InterPro" id="IPR006852">
    <property type="entry name" value="TOD1_MUCI70"/>
</dbReference>
<keyword evidence="1" id="KW-0472">Membrane</keyword>
<dbReference type="AlphaFoldDB" id="A0A813QWI4"/>
<dbReference type="EMBL" id="CAJNOJ010000058">
    <property type="protein sequence ID" value="CAF0991528.1"/>
    <property type="molecule type" value="Genomic_DNA"/>
</dbReference>
<feature type="domain" description="TOD1/MUCI70 glycosyltransferase-like" evidence="2">
    <location>
        <begin position="339"/>
        <end position="609"/>
    </location>
</feature>
<feature type="transmembrane region" description="Helical" evidence="1">
    <location>
        <begin position="12"/>
        <end position="29"/>
    </location>
</feature>
<sequence length="630" mass="73632">MHKLISCRRVCICAAFCLVYIILIAYVNFRPFSIDFFEEDITSFIHSESIADRLGTTHSHQGSINAIIWTYDGTGLMKYIQWILTRKLGNIRITQFDDHFCIRKQDVFTFNSTNQSLIQIYILSLTTDLTNQSRCKRTVDRIIRDNTTHIYFKRKSVAATVVFHELDSRKPSSTLNISLIETKIRKTVDINEYFSKHFINKTSIRWKIIDSEELIHADLVQCEASLLNFVSLFKFNIADSLLANIIEYDSHRFIEDAVWWDRSDVAERVLNMSIPPRPSNLTYADDFYYLHGSRSFIEYLIDNRQCFMRGTFAQLQSETLPNRTSTDNINRCSLNEFDCAFSDIYSFEDREKLYVQANYEPIKCAFTIPSIFDIVRKRYARNHTCETIVFTSIIKCYDPLPRVEGKSPSSFCYVAIVDTQTYNALKHYTSYYTTAHWDLIDVGKKAALFASPAKTVETLKTLGQRMFPLAKWIVWMDGKAHLINIADILRKSGVSILSARHSERDRTSAIEVRYTIERIRDREGSVSLRFNQTVSDIKRQEAEYQRDGFYSRSDAMNLRMYDIAMFMHRNNHPCNFRYLCGWHNEINYFAYRGQLSVYYAAVRMNITDHFGIIPRSHYHTYAHIGICRAV</sequence>
<name>A0A813QWI4_ADIRI</name>
<dbReference type="InterPro" id="IPR048354">
    <property type="entry name" value="TOD1_MUCI70_glycTrfase_dom"/>
</dbReference>
<keyword evidence="1" id="KW-0812">Transmembrane</keyword>
<gene>
    <name evidence="4" type="ORF">EDS130_LOCUS14418</name>
    <name evidence="3" type="ORF">XAT740_LOCUS1555</name>
</gene>
<dbReference type="Proteomes" id="UP000663852">
    <property type="component" value="Unassembled WGS sequence"/>
</dbReference>
<organism evidence="3 5">
    <name type="scientific">Adineta ricciae</name>
    <name type="common">Rotifer</name>
    <dbReference type="NCBI Taxonomy" id="249248"/>
    <lineage>
        <taxon>Eukaryota</taxon>
        <taxon>Metazoa</taxon>
        <taxon>Spiralia</taxon>
        <taxon>Gnathifera</taxon>
        <taxon>Rotifera</taxon>
        <taxon>Eurotatoria</taxon>
        <taxon>Bdelloidea</taxon>
        <taxon>Adinetida</taxon>
        <taxon>Adinetidae</taxon>
        <taxon>Adineta</taxon>
    </lineage>
</organism>
<proteinExistence type="predicted"/>
<keyword evidence="5" id="KW-1185">Reference proteome</keyword>
<dbReference type="OrthoDB" id="1905162at2759"/>
<reference evidence="3" key="1">
    <citation type="submission" date="2021-02" db="EMBL/GenBank/DDBJ databases">
        <authorList>
            <person name="Nowell W R."/>
        </authorList>
    </citation>
    <scope>NUCLEOTIDE SEQUENCE</scope>
</reference>
<comment type="caution">
    <text evidence="3">The sequence shown here is derived from an EMBL/GenBank/DDBJ whole genome shotgun (WGS) entry which is preliminary data.</text>
</comment>
<keyword evidence="1" id="KW-1133">Transmembrane helix</keyword>
<evidence type="ECO:0000259" key="2">
    <source>
        <dbReference type="Pfam" id="PF04765"/>
    </source>
</evidence>
<evidence type="ECO:0000313" key="3">
    <source>
        <dbReference type="EMBL" id="CAF0773058.1"/>
    </source>
</evidence>
<accession>A0A813QWI4</accession>
<evidence type="ECO:0000313" key="4">
    <source>
        <dbReference type="EMBL" id="CAF0991528.1"/>
    </source>
</evidence>
<protein>
    <recommendedName>
        <fullName evidence="2">TOD1/MUCI70 glycosyltransferase-like domain-containing protein</fullName>
    </recommendedName>
</protein>